<reference evidence="6 7" key="1">
    <citation type="submission" date="2013-02" db="EMBL/GenBank/DDBJ databases">
        <authorList>
            <person name="Genoscope - CEA"/>
        </authorList>
    </citation>
    <scope>NUCLEOTIDE SEQUENCE [LARGE SCALE GENOMIC DNA]</scope>
    <source>
        <strain evidence="6 7">STM 2683</strain>
    </source>
</reference>
<dbReference type="STRING" id="1297569.MESS2_60004"/>
<dbReference type="GO" id="GO:0003700">
    <property type="term" value="F:DNA-binding transcription factor activity"/>
    <property type="evidence" value="ECO:0007669"/>
    <property type="project" value="TreeGrafter"/>
</dbReference>
<dbReference type="Pfam" id="PF13377">
    <property type="entry name" value="Peripla_BP_3"/>
    <property type="match status" value="1"/>
</dbReference>
<dbReference type="Proteomes" id="UP000012062">
    <property type="component" value="Unassembled WGS sequence"/>
</dbReference>
<protein>
    <submittedName>
        <fullName evidence="6">Putative DNA-binding transcriptional dual regulator</fullName>
    </submittedName>
</protein>
<sequence length="401" mass="43190">MTIGRWDSTAGTGAGDGGETNNFVFGRSDTRHRKAAGEPSLAKYRLACQQDHGIGRHNEDAGEAMARLNMRELALKLGVDRATVSRALSNDKAHLVAPATRERIRQAAGAAGYRPDLTAATLRRGRSHTVGILVSDLGNETFIEVIRTIFRHLDARSDAPSITPLIAETLDQPDATRRLIHTFLSRRVDAIISLASTEADTAILQDAAREVPVVLAIRAIAGAVFPSALCDDRAGGAMVATHFAERGHKIVCQVQGPPLSATFKNRALGFSEVCASRSIVEMPQRIFAETATSAAGKRTLDALLAVSPRPTAIFAHNDALALGVIEAMRHRGLRCPEDLAIVGFNNTQLSRILAVPLSTVDYPVEEVSRHAGELVRNLIADPSYRFESRLFTPSLIVRASS</sequence>
<dbReference type="PANTHER" id="PTHR30146:SF109">
    <property type="entry name" value="HTH-TYPE TRANSCRIPTIONAL REGULATOR GALS"/>
    <property type="match status" value="1"/>
</dbReference>
<dbReference type="InterPro" id="IPR046335">
    <property type="entry name" value="LacI/GalR-like_sensor"/>
</dbReference>
<evidence type="ECO:0000256" key="1">
    <source>
        <dbReference type="ARBA" id="ARBA00023015"/>
    </source>
</evidence>
<dbReference type="InterPro" id="IPR028082">
    <property type="entry name" value="Peripla_BP_I"/>
</dbReference>
<dbReference type="PANTHER" id="PTHR30146">
    <property type="entry name" value="LACI-RELATED TRANSCRIPTIONAL REPRESSOR"/>
    <property type="match status" value="1"/>
</dbReference>
<dbReference type="CDD" id="cd01392">
    <property type="entry name" value="HTH_LacI"/>
    <property type="match status" value="1"/>
</dbReference>
<dbReference type="EMBL" id="CAUM01000128">
    <property type="protein sequence ID" value="CCV07536.1"/>
    <property type="molecule type" value="Genomic_DNA"/>
</dbReference>
<dbReference type="PROSITE" id="PS50932">
    <property type="entry name" value="HTH_LACI_2"/>
    <property type="match status" value="1"/>
</dbReference>
<dbReference type="eggNOG" id="COG1609">
    <property type="taxonomic scope" value="Bacteria"/>
</dbReference>
<feature type="region of interest" description="Disordered" evidence="4">
    <location>
        <begin position="1"/>
        <end position="38"/>
    </location>
</feature>
<evidence type="ECO:0000256" key="2">
    <source>
        <dbReference type="ARBA" id="ARBA00023125"/>
    </source>
</evidence>
<evidence type="ECO:0000313" key="6">
    <source>
        <dbReference type="EMBL" id="CCV07536.1"/>
    </source>
</evidence>
<dbReference type="InterPro" id="IPR010982">
    <property type="entry name" value="Lambda_DNA-bd_dom_sf"/>
</dbReference>
<dbReference type="AlphaFoldDB" id="M5F6K6"/>
<dbReference type="Gene3D" id="1.10.260.40">
    <property type="entry name" value="lambda repressor-like DNA-binding domains"/>
    <property type="match status" value="1"/>
</dbReference>
<evidence type="ECO:0000259" key="5">
    <source>
        <dbReference type="PROSITE" id="PS50932"/>
    </source>
</evidence>
<dbReference type="SMART" id="SM00354">
    <property type="entry name" value="HTH_LACI"/>
    <property type="match status" value="1"/>
</dbReference>
<dbReference type="Pfam" id="PF00356">
    <property type="entry name" value="LacI"/>
    <property type="match status" value="1"/>
</dbReference>
<feature type="domain" description="HTH lacI-type" evidence="5">
    <location>
        <begin position="68"/>
        <end position="124"/>
    </location>
</feature>
<proteinExistence type="predicted"/>
<accession>M5F6K6</accession>
<gene>
    <name evidence="6" type="ORF">MESS2_60004</name>
</gene>
<dbReference type="SUPFAM" id="SSF53822">
    <property type="entry name" value="Periplasmic binding protein-like I"/>
    <property type="match status" value="1"/>
</dbReference>
<organism evidence="6 7">
    <name type="scientific">Mesorhizobium metallidurans STM 2683</name>
    <dbReference type="NCBI Taxonomy" id="1297569"/>
    <lineage>
        <taxon>Bacteria</taxon>
        <taxon>Pseudomonadati</taxon>
        <taxon>Pseudomonadota</taxon>
        <taxon>Alphaproteobacteria</taxon>
        <taxon>Hyphomicrobiales</taxon>
        <taxon>Phyllobacteriaceae</taxon>
        <taxon>Mesorhizobium</taxon>
    </lineage>
</organism>
<comment type="caution">
    <text evidence="6">The sequence shown here is derived from an EMBL/GenBank/DDBJ whole genome shotgun (WGS) entry which is preliminary data.</text>
</comment>
<evidence type="ECO:0000256" key="3">
    <source>
        <dbReference type="ARBA" id="ARBA00023163"/>
    </source>
</evidence>
<keyword evidence="7" id="KW-1185">Reference proteome</keyword>
<evidence type="ECO:0000256" key="4">
    <source>
        <dbReference type="SAM" id="MobiDB-lite"/>
    </source>
</evidence>
<dbReference type="GO" id="GO:0000976">
    <property type="term" value="F:transcription cis-regulatory region binding"/>
    <property type="evidence" value="ECO:0007669"/>
    <property type="project" value="TreeGrafter"/>
</dbReference>
<name>M5F6K6_9HYPH</name>
<keyword evidence="1" id="KW-0805">Transcription regulation</keyword>
<dbReference type="Gene3D" id="3.40.50.2300">
    <property type="match status" value="2"/>
</dbReference>
<dbReference type="SUPFAM" id="SSF47413">
    <property type="entry name" value="lambda repressor-like DNA-binding domains"/>
    <property type="match status" value="1"/>
</dbReference>
<evidence type="ECO:0000313" key="7">
    <source>
        <dbReference type="Proteomes" id="UP000012062"/>
    </source>
</evidence>
<dbReference type="InterPro" id="IPR000843">
    <property type="entry name" value="HTH_LacI"/>
</dbReference>
<keyword evidence="3" id="KW-0804">Transcription</keyword>
<keyword evidence="2 6" id="KW-0238">DNA-binding</keyword>